<evidence type="ECO:0000256" key="1">
    <source>
        <dbReference type="SAM" id="Phobius"/>
    </source>
</evidence>
<evidence type="ECO:0000313" key="2">
    <source>
        <dbReference type="EMBL" id="PAK97094.1"/>
    </source>
</evidence>
<protein>
    <submittedName>
        <fullName evidence="2">Uncharacterized protein</fullName>
    </submittedName>
</protein>
<evidence type="ECO:0000313" key="3">
    <source>
        <dbReference type="Proteomes" id="UP000216867"/>
    </source>
</evidence>
<dbReference type="EMBL" id="NCWY01000001">
    <property type="protein sequence ID" value="PAK97094.1"/>
    <property type="molecule type" value="Genomic_DNA"/>
</dbReference>
<keyword evidence="1" id="KW-0812">Transmembrane</keyword>
<reference evidence="2 3" key="1">
    <citation type="submission" date="2017-04" db="EMBL/GenBank/DDBJ databases">
        <title>Kefir bacterial isolates.</title>
        <authorList>
            <person name="Kim Y."/>
            <person name="Blasche S."/>
            <person name="Patil K.R."/>
        </authorList>
    </citation>
    <scope>NUCLEOTIDE SEQUENCE [LARGE SCALE GENOMIC DNA]</scope>
    <source>
        <strain evidence="2 3">OG2</strain>
    </source>
</reference>
<feature type="transmembrane region" description="Helical" evidence="1">
    <location>
        <begin position="80"/>
        <end position="100"/>
    </location>
</feature>
<keyword evidence="1" id="KW-1133">Transmembrane helix</keyword>
<comment type="caution">
    <text evidence="2">The sequence shown here is derived from an EMBL/GenBank/DDBJ whole genome shotgun (WGS) entry which is preliminary data.</text>
</comment>
<dbReference type="Proteomes" id="UP000216867">
    <property type="component" value="Unassembled WGS sequence"/>
</dbReference>
<accession>A0A269ZH22</accession>
<keyword evidence="1" id="KW-0472">Membrane</keyword>
<gene>
    <name evidence="2" type="ORF">B8X04_00500</name>
</gene>
<organism evidence="2 3">
    <name type="scientific">Brevibacterium casei</name>
    <dbReference type="NCBI Taxonomy" id="33889"/>
    <lineage>
        <taxon>Bacteria</taxon>
        <taxon>Bacillati</taxon>
        <taxon>Actinomycetota</taxon>
        <taxon>Actinomycetes</taxon>
        <taxon>Micrococcales</taxon>
        <taxon>Brevibacteriaceae</taxon>
        <taxon>Brevibacterium</taxon>
    </lineage>
</organism>
<name>A0A269ZH22_9MICO</name>
<dbReference type="AlphaFoldDB" id="A0A269ZH22"/>
<proteinExistence type="predicted"/>
<sequence>MTVRPAAVTLLGSLAFLLLGQCVADHLVEKHLGSLIAQARHRLGINPGIGHHDSTHLPGRDLNRCLSIVDVGFGFFNVHLVLPFLLLLPPFLFLSCCSFANSAKTLECTSAANSLFF</sequence>